<dbReference type="EMBL" id="CP009920">
    <property type="protein sequence ID" value="AJI22795.1"/>
    <property type="molecule type" value="Genomic_DNA"/>
</dbReference>
<evidence type="ECO:0000256" key="3">
    <source>
        <dbReference type="ARBA" id="ARBA00012953"/>
    </source>
</evidence>
<dbReference type="GO" id="GO:0050545">
    <property type="term" value="F:sulfopyruvate decarboxylase activity"/>
    <property type="evidence" value="ECO:0007669"/>
    <property type="project" value="TreeGrafter"/>
</dbReference>
<evidence type="ECO:0000256" key="4">
    <source>
        <dbReference type="ARBA" id="ARBA00021948"/>
    </source>
</evidence>
<proteinExistence type="inferred from homology"/>
<dbReference type="InterPro" id="IPR005238">
    <property type="entry name" value="ComB-like"/>
</dbReference>
<dbReference type="SUPFAM" id="SSF142823">
    <property type="entry name" value="ComB-like"/>
    <property type="match status" value="1"/>
</dbReference>
<protein>
    <recommendedName>
        <fullName evidence="4">Probable 2-phosphosulfolactate phosphatase</fullName>
        <ecNumber evidence="3">3.1.3.71</ecNumber>
    </recommendedName>
</protein>
<evidence type="ECO:0000256" key="6">
    <source>
        <dbReference type="ARBA" id="ARBA00022842"/>
    </source>
</evidence>
<comment type="catalytic activity">
    <reaction evidence="7">
        <text>(2R)-O-phospho-3-sulfolactate + H2O = (2R)-3-sulfolactate + phosphate</text>
        <dbReference type="Rhea" id="RHEA:23416"/>
        <dbReference type="ChEBI" id="CHEBI:15377"/>
        <dbReference type="ChEBI" id="CHEBI:15597"/>
        <dbReference type="ChEBI" id="CHEBI:43474"/>
        <dbReference type="ChEBI" id="CHEBI:58738"/>
        <dbReference type="EC" id="3.1.3.71"/>
    </reaction>
</comment>
<comment type="similarity">
    <text evidence="2">Belongs to the ComB family.</text>
</comment>
<organism evidence="8 9">
    <name type="scientific">Priestia megaterium (strain ATCC 14581 / DSM 32 / CCUG 1817 / JCM 2506 / NBRC 15308 / NCIMB 9376 / NCTC 10342 / NRRL B-14308 / VKM B-512 / Ford 19)</name>
    <name type="common">Bacillus megaterium</name>
    <dbReference type="NCBI Taxonomy" id="1348623"/>
    <lineage>
        <taxon>Bacteria</taxon>
        <taxon>Bacillati</taxon>
        <taxon>Bacillota</taxon>
        <taxon>Bacilli</taxon>
        <taxon>Bacillales</taxon>
        <taxon>Bacillaceae</taxon>
        <taxon>Priestia</taxon>
    </lineage>
</organism>
<dbReference type="Proteomes" id="UP000031829">
    <property type="component" value="Chromosome"/>
</dbReference>
<gene>
    <name evidence="8" type="ORF">BG04_4734</name>
</gene>
<accession>A0A0B6ACX7</accession>
<dbReference type="PANTHER" id="PTHR37311:SF1">
    <property type="entry name" value="2-PHOSPHOSULFOLACTATE PHOSPHATASE-RELATED"/>
    <property type="match status" value="1"/>
</dbReference>
<dbReference type="GO" id="GO:0050532">
    <property type="term" value="F:2-phosphosulfolactate phosphatase activity"/>
    <property type="evidence" value="ECO:0007669"/>
    <property type="project" value="UniProtKB-EC"/>
</dbReference>
<evidence type="ECO:0000256" key="1">
    <source>
        <dbReference type="ARBA" id="ARBA00001946"/>
    </source>
</evidence>
<name>A0A0B6ACX7_PRIM2</name>
<dbReference type="AlphaFoldDB" id="A0A0B6ACX7"/>
<sequence length="247" mass="26989">MKGKIHVILKKEELLSKKLEGKTVVIFDVLLATSTIAAALQQGAIEVIPVKNEEEAREKAKTYKPDDIALVGEYRGKTIEGFFDPNPSTLKEHVQNKTVILSTTNGTVAIHNAEKANHVYTASLLNGEAVASAVCQQGQEETVLLVCSGSADRFCLEDLYGAGYFISCLLQLKTFHLTDAAKAALLLYEAYEHSPVEILKRSAIGEMLTQYGFLNEIGFVSRKNVYSVAPKVVKKKLVNGGETICLK</sequence>
<dbReference type="EC" id="3.1.3.71" evidence="3"/>
<dbReference type="RefSeq" id="WP_034652070.1">
    <property type="nucleotide sequence ID" value="NZ_BCVB01000004.1"/>
</dbReference>
<evidence type="ECO:0000256" key="7">
    <source>
        <dbReference type="ARBA" id="ARBA00033711"/>
    </source>
</evidence>
<dbReference type="GO" id="GO:0000287">
    <property type="term" value="F:magnesium ion binding"/>
    <property type="evidence" value="ECO:0007669"/>
    <property type="project" value="InterPro"/>
</dbReference>
<dbReference type="InterPro" id="IPR036702">
    <property type="entry name" value="ComB-like_sf"/>
</dbReference>
<evidence type="ECO:0000313" key="8">
    <source>
        <dbReference type="EMBL" id="AJI22795.1"/>
    </source>
</evidence>
<dbReference type="Pfam" id="PF04029">
    <property type="entry name" value="2-ph_phosp"/>
    <property type="match status" value="1"/>
</dbReference>
<dbReference type="Gene3D" id="3.90.1560.10">
    <property type="entry name" value="ComB-like"/>
    <property type="match status" value="1"/>
</dbReference>
<evidence type="ECO:0000256" key="2">
    <source>
        <dbReference type="ARBA" id="ARBA00009997"/>
    </source>
</evidence>
<evidence type="ECO:0000256" key="5">
    <source>
        <dbReference type="ARBA" id="ARBA00022801"/>
    </source>
</evidence>
<dbReference type="KEGG" id="bmeg:BG04_4734"/>
<dbReference type="GeneID" id="93642725"/>
<comment type="cofactor">
    <cofactor evidence="1">
        <name>Mg(2+)</name>
        <dbReference type="ChEBI" id="CHEBI:18420"/>
    </cofactor>
</comment>
<keyword evidence="5" id="KW-0378">Hydrolase</keyword>
<dbReference type="HOGENOM" id="CLU_070028_0_1_9"/>
<reference evidence="8 9" key="1">
    <citation type="journal article" date="2015" name="Genome Announc.">
        <title>Complete genome sequences for 35 biothreat assay-relevant bacillus species.</title>
        <authorList>
            <person name="Johnson S.L."/>
            <person name="Daligault H.E."/>
            <person name="Davenport K.W."/>
            <person name="Jaissle J."/>
            <person name="Frey K.G."/>
            <person name="Ladner J.T."/>
            <person name="Broomall S.M."/>
            <person name="Bishop-Lilly K.A."/>
            <person name="Bruce D.C."/>
            <person name="Gibbons H.S."/>
            <person name="Coyne S.R."/>
            <person name="Lo C.C."/>
            <person name="Meincke L."/>
            <person name="Munk A.C."/>
            <person name="Koroleva G.I."/>
            <person name="Rosenzweig C.N."/>
            <person name="Palacios G.F."/>
            <person name="Redden C.L."/>
            <person name="Minogue T.D."/>
            <person name="Chain P.S."/>
        </authorList>
    </citation>
    <scope>NUCLEOTIDE SEQUENCE [LARGE SCALE GENOMIC DNA]</scope>
    <source>
        <strain evidence="9">ATCC 14581 / DSM 32 / JCM 2506 / NBRC 15308 / NCIMB 9376 / NCTC 10342 / NRRL B-14308 / VKM B-512</strain>
    </source>
</reference>
<dbReference type="PANTHER" id="PTHR37311">
    <property type="entry name" value="2-PHOSPHOSULFOLACTATE PHOSPHATASE-RELATED"/>
    <property type="match status" value="1"/>
</dbReference>
<keyword evidence="6" id="KW-0460">Magnesium</keyword>
<evidence type="ECO:0000313" key="9">
    <source>
        <dbReference type="Proteomes" id="UP000031829"/>
    </source>
</evidence>